<feature type="zinc finger region" description="C3H1-type" evidence="13">
    <location>
        <begin position="160"/>
        <end position="188"/>
    </location>
</feature>
<evidence type="ECO:0000256" key="7">
    <source>
        <dbReference type="ARBA" id="ARBA00022771"/>
    </source>
</evidence>
<dbReference type="Pfam" id="PF22628">
    <property type="entry name" value="zf-CCCH_10"/>
    <property type="match status" value="1"/>
</dbReference>
<evidence type="ECO:0000256" key="4">
    <source>
        <dbReference type="ARBA" id="ARBA00022664"/>
    </source>
</evidence>
<evidence type="ECO:0000313" key="17">
    <source>
        <dbReference type="Proteomes" id="UP000694551"/>
    </source>
</evidence>
<evidence type="ECO:0000256" key="13">
    <source>
        <dbReference type="PROSITE-ProRule" id="PRU00723"/>
    </source>
</evidence>
<dbReference type="FunFam" id="3.30.1370.210:FF:000014">
    <property type="entry name" value="Muscleblind-like protein 1"/>
    <property type="match status" value="1"/>
</dbReference>
<keyword evidence="11" id="KW-0539">Nucleus</keyword>
<keyword evidence="9" id="KW-0694">RNA-binding</keyword>
<evidence type="ECO:0000256" key="14">
    <source>
        <dbReference type="SAM" id="Phobius"/>
    </source>
</evidence>
<keyword evidence="14" id="KW-0812">Transmembrane</keyword>
<protein>
    <submittedName>
        <fullName evidence="16">Muscleblind like splicing regulator 2</fullName>
    </submittedName>
</protein>
<comment type="similarity">
    <text evidence="12">Belongs to the muscleblind family.</text>
</comment>
<keyword evidence="7 13" id="KW-0863">Zinc-finger</keyword>
<dbReference type="Pfam" id="PF18044">
    <property type="entry name" value="zf-CCCH_4"/>
    <property type="match status" value="1"/>
</dbReference>
<keyword evidence="6" id="KW-0677">Repeat</keyword>
<dbReference type="GO" id="GO:0005737">
    <property type="term" value="C:cytoplasm"/>
    <property type="evidence" value="ECO:0007669"/>
    <property type="project" value="UniProtKB-SubCell"/>
</dbReference>
<feature type="domain" description="C3H1-type" evidence="15">
    <location>
        <begin position="13"/>
        <end position="41"/>
    </location>
</feature>
<dbReference type="GO" id="GO:0005654">
    <property type="term" value="C:nucleoplasm"/>
    <property type="evidence" value="ECO:0007669"/>
    <property type="project" value="TreeGrafter"/>
</dbReference>
<dbReference type="FunFam" id="3.30.1370.210:FF:000002">
    <property type="entry name" value="Muscleblind-like 1 isoform 2"/>
    <property type="match status" value="1"/>
</dbReference>
<keyword evidence="3" id="KW-0963">Cytoplasm</keyword>
<dbReference type="PANTHER" id="PTHR12675:SF4">
    <property type="entry name" value="MUSCLEBLIND-LIKE PROTEIN 2"/>
    <property type="match status" value="1"/>
</dbReference>
<accession>A0A8D0FT32</accession>
<name>A0A8D0FT32_STROC</name>
<organism evidence="16 17">
    <name type="scientific">Strix occidentalis caurina</name>
    <name type="common">northern spotted owl</name>
    <dbReference type="NCBI Taxonomy" id="311401"/>
    <lineage>
        <taxon>Eukaryota</taxon>
        <taxon>Metazoa</taxon>
        <taxon>Chordata</taxon>
        <taxon>Craniata</taxon>
        <taxon>Vertebrata</taxon>
        <taxon>Euteleostomi</taxon>
        <taxon>Archelosauria</taxon>
        <taxon>Archosauria</taxon>
        <taxon>Dinosauria</taxon>
        <taxon>Saurischia</taxon>
        <taxon>Theropoda</taxon>
        <taxon>Coelurosauria</taxon>
        <taxon>Aves</taxon>
        <taxon>Neognathae</taxon>
        <taxon>Neoaves</taxon>
        <taxon>Telluraves</taxon>
        <taxon>Strigiformes</taxon>
        <taxon>Strigidae</taxon>
        <taxon>Strix</taxon>
    </lineage>
</organism>
<feature type="domain" description="C3H1-type" evidence="15">
    <location>
        <begin position="160"/>
        <end position="188"/>
    </location>
</feature>
<dbReference type="GO" id="GO:0006397">
    <property type="term" value="P:mRNA processing"/>
    <property type="evidence" value="ECO:0007669"/>
    <property type="project" value="UniProtKB-KW"/>
</dbReference>
<dbReference type="GO" id="GO:0008380">
    <property type="term" value="P:RNA splicing"/>
    <property type="evidence" value="ECO:0007669"/>
    <property type="project" value="UniProtKB-KW"/>
</dbReference>
<dbReference type="InterPro" id="IPR041367">
    <property type="entry name" value="Znf-CCCH_4"/>
</dbReference>
<keyword evidence="17" id="KW-1185">Reference proteome</keyword>
<dbReference type="PANTHER" id="PTHR12675">
    <property type="entry name" value="MUSCLEBLIND-LIKE PROTEIN"/>
    <property type="match status" value="1"/>
</dbReference>
<feature type="domain" description="C3H1-type" evidence="15">
    <location>
        <begin position="196"/>
        <end position="222"/>
    </location>
</feature>
<feature type="transmembrane region" description="Helical" evidence="14">
    <location>
        <begin position="80"/>
        <end position="100"/>
    </location>
</feature>
<evidence type="ECO:0000313" key="16">
    <source>
        <dbReference type="Ensembl" id="ENSSOCP00000021768.1"/>
    </source>
</evidence>
<evidence type="ECO:0000256" key="8">
    <source>
        <dbReference type="ARBA" id="ARBA00022833"/>
    </source>
</evidence>
<dbReference type="Gene3D" id="3.30.1370.210">
    <property type="match status" value="2"/>
</dbReference>
<dbReference type="AlphaFoldDB" id="A0A8D0FT32"/>
<reference evidence="16" key="2">
    <citation type="submission" date="2025-09" db="UniProtKB">
        <authorList>
            <consortium name="Ensembl"/>
        </authorList>
    </citation>
    <scope>IDENTIFICATION</scope>
</reference>
<dbReference type="SMART" id="SM00356">
    <property type="entry name" value="ZnF_C3H1"/>
    <property type="match status" value="3"/>
</dbReference>
<keyword evidence="14" id="KW-0472">Membrane</keyword>
<evidence type="ECO:0000256" key="3">
    <source>
        <dbReference type="ARBA" id="ARBA00022490"/>
    </source>
</evidence>
<feature type="zinc finger region" description="C3H1-type" evidence="13">
    <location>
        <begin position="13"/>
        <end position="41"/>
    </location>
</feature>
<dbReference type="GO" id="GO:0043484">
    <property type="term" value="P:regulation of RNA splicing"/>
    <property type="evidence" value="ECO:0007669"/>
    <property type="project" value="TreeGrafter"/>
</dbReference>
<evidence type="ECO:0000259" key="15">
    <source>
        <dbReference type="PROSITE" id="PS50103"/>
    </source>
</evidence>
<feature type="zinc finger region" description="C3H1-type" evidence="13">
    <location>
        <begin position="196"/>
        <end position="222"/>
    </location>
</feature>
<proteinExistence type="inferred from homology"/>
<evidence type="ECO:0000256" key="11">
    <source>
        <dbReference type="ARBA" id="ARBA00023242"/>
    </source>
</evidence>
<evidence type="ECO:0000256" key="9">
    <source>
        <dbReference type="ARBA" id="ARBA00022884"/>
    </source>
</evidence>
<evidence type="ECO:0000256" key="5">
    <source>
        <dbReference type="ARBA" id="ARBA00022723"/>
    </source>
</evidence>
<dbReference type="PROSITE" id="PS50103">
    <property type="entry name" value="ZF_C3H1"/>
    <property type="match status" value="3"/>
</dbReference>
<keyword evidence="14" id="KW-1133">Transmembrane helix</keyword>
<evidence type="ECO:0000256" key="2">
    <source>
        <dbReference type="ARBA" id="ARBA00004496"/>
    </source>
</evidence>
<dbReference type="InterPro" id="IPR054429">
    <property type="entry name" value="Znf-CCCH_Muscleblind-like"/>
</dbReference>
<keyword evidence="4" id="KW-0507">mRNA processing</keyword>
<keyword evidence="8 13" id="KW-0862">Zinc</keyword>
<evidence type="ECO:0000256" key="1">
    <source>
        <dbReference type="ARBA" id="ARBA00004123"/>
    </source>
</evidence>
<keyword evidence="10" id="KW-0508">mRNA splicing</keyword>
<evidence type="ECO:0000256" key="6">
    <source>
        <dbReference type="ARBA" id="ARBA00022737"/>
    </source>
</evidence>
<evidence type="ECO:0000256" key="12">
    <source>
        <dbReference type="ARBA" id="ARBA00038226"/>
    </source>
</evidence>
<reference evidence="16" key="1">
    <citation type="submission" date="2025-08" db="UniProtKB">
        <authorList>
            <consortium name="Ensembl"/>
        </authorList>
    </citation>
    <scope>IDENTIFICATION</scope>
</reference>
<keyword evidence="5 13" id="KW-0479">Metal-binding</keyword>
<comment type="subcellular location">
    <subcellularLocation>
        <location evidence="2">Cytoplasm</location>
    </subcellularLocation>
    <subcellularLocation>
        <location evidence="1">Nucleus</location>
    </subcellularLocation>
</comment>
<dbReference type="Ensembl" id="ENSSOCT00000022311.1">
    <property type="protein sequence ID" value="ENSSOCP00000021768.1"/>
    <property type="gene ID" value="ENSSOCG00000016237.1"/>
</dbReference>
<dbReference type="GO" id="GO:0008270">
    <property type="term" value="F:zinc ion binding"/>
    <property type="evidence" value="ECO:0007669"/>
    <property type="project" value="UniProtKB-KW"/>
</dbReference>
<dbReference type="Proteomes" id="UP000694551">
    <property type="component" value="Unplaced"/>
</dbReference>
<dbReference type="GO" id="GO:0003723">
    <property type="term" value="F:RNA binding"/>
    <property type="evidence" value="ECO:0007669"/>
    <property type="project" value="UniProtKB-KW"/>
</dbReference>
<dbReference type="Pfam" id="PF00642">
    <property type="entry name" value="zf-CCCH"/>
    <property type="match status" value="1"/>
</dbReference>
<dbReference type="InterPro" id="IPR000571">
    <property type="entry name" value="Znf_CCCH"/>
</dbReference>
<evidence type="ECO:0000256" key="10">
    <source>
        <dbReference type="ARBA" id="ARBA00023187"/>
    </source>
</evidence>
<sequence>MALNVAPVRDTKWLTLEVCRQFQRGTCSRSDEECKFAHPPKSCQVENGRVIACFDSLKKRVCRVFCQLARKNTQKTTSKLLIKGLFFFILICVFLLQPTFPVGPTIGTNTAISFAPYLTPVTPGVGLVPTEILPTPPVIVPGSPPVSVPGSTATQKLLRTDKLEVCREFQRGNCARGETDCRFAHPADSTMIDTNDNTVTVCMDYIKGRCMREKCKYFHPPAHLQAKIKAAQHQANQAAVAAQAAAAAATVMAFPPGVLHPLPKRQALEKSNGASAVFNPSVLHYQQALANAQLQQHAAFIPTDNPEIASRSGTECHEASLRTAKHGYCTYYPVSSSLELPQTAC</sequence>